<dbReference type="Proteomes" id="UP000286701">
    <property type="component" value="Unassembled WGS sequence"/>
</dbReference>
<name>A0A3S3XFL7_9SPHI</name>
<gene>
    <name evidence="1" type="ORF">EPL05_02320</name>
</gene>
<dbReference type="EMBL" id="SBIW01000001">
    <property type="protein sequence ID" value="RWY57390.1"/>
    <property type="molecule type" value="Genomic_DNA"/>
</dbReference>
<dbReference type="RefSeq" id="WP_128531896.1">
    <property type="nucleotide sequence ID" value="NZ_SBIW01000001.1"/>
</dbReference>
<sequence>MLNNGVSIKTNKCWAVGDNGVYLATCSTSYRVSTPYKGDPQYVQAYSWAKHLIVFAKLNRPAPDSAIQPFNIAERLLDLFGSENIHLRQYPKFNRHFLFQSINKDEAIKLLTPALIAVIEKHKGLHIEIRRNEFIGRFERPVENNDAVCLIEVAEAFLSGTI</sequence>
<organism evidence="1 2">
    <name type="scientific">Mucilaginibacter gilvus</name>
    <dbReference type="NCBI Taxonomy" id="2305909"/>
    <lineage>
        <taxon>Bacteria</taxon>
        <taxon>Pseudomonadati</taxon>
        <taxon>Bacteroidota</taxon>
        <taxon>Sphingobacteriia</taxon>
        <taxon>Sphingobacteriales</taxon>
        <taxon>Sphingobacteriaceae</taxon>
        <taxon>Mucilaginibacter</taxon>
    </lineage>
</organism>
<accession>A0A3S3XFL7</accession>
<reference evidence="1 2" key="1">
    <citation type="submission" date="2019-01" db="EMBL/GenBank/DDBJ databases">
        <title>Mucilaginibacter antarcticum sp. nov., isolated from antarctic soil.</title>
        <authorList>
            <person name="Yan Y.-Q."/>
            <person name="Du Z.-J."/>
        </authorList>
    </citation>
    <scope>NUCLEOTIDE SEQUENCE [LARGE SCALE GENOMIC DNA]</scope>
    <source>
        <strain evidence="1 2">F01003</strain>
    </source>
</reference>
<dbReference type="AlphaFoldDB" id="A0A3S3XFL7"/>
<comment type="caution">
    <text evidence="1">The sequence shown here is derived from an EMBL/GenBank/DDBJ whole genome shotgun (WGS) entry which is preliminary data.</text>
</comment>
<protein>
    <submittedName>
        <fullName evidence="1">Uncharacterized protein</fullName>
    </submittedName>
</protein>
<evidence type="ECO:0000313" key="1">
    <source>
        <dbReference type="EMBL" id="RWY57390.1"/>
    </source>
</evidence>
<proteinExistence type="predicted"/>
<evidence type="ECO:0000313" key="2">
    <source>
        <dbReference type="Proteomes" id="UP000286701"/>
    </source>
</evidence>
<keyword evidence="2" id="KW-1185">Reference proteome</keyword>